<keyword evidence="4" id="KW-1185">Reference proteome</keyword>
<evidence type="ECO:0000313" key="3">
    <source>
        <dbReference type="EMBL" id="OBZ66546.1"/>
    </source>
</evidence>
<proteinExistence type="predicted"/>
<protein>
    <submittedName>
        <fullName evidence="3">Uncharacterized protein</fullName>
    </submittedName>
</protein>
<name>A0A1C7LQQ6_GRIFR</name>
<comment type="caution">
    <text evidence="3">The sequence shown here is derived from an EMBL/GenBank/DDBJ whole genome shotgun (WGS) entry which is preliminary data.</text>
</comment>
<keyword evidence="2" id="KW-0472">Membrane</keyword>
<dbReference type="EMBL" id="LUGG01000029">
    <property type="protein sequence ID" value="OBZ66546.1"/>
    <property type="molecule type" value="Genomic_DNA"/>
</dbReference>
<dbReference type="AlphaFoldDB" id="A0A1C7LQQ6"/>
<evidence type="ECO:0000313" key="4">
    <source>
        <dbReference type="Proteomes" id="UP000092993"/>
    </source>
</evidence>
<feature type="coiled-coil region" evidence="1">
    <location>
        <begin position="22"/>
        <end position="56"/>
    </location>
</feature>
<sequence>MRGHDTTRMGDLAAWVSVQHVINDVIESNKDLKDQLERAQNERAEIQARNDELSDQLADADVVSAALRYELRIVQTSLRRVAIDNWNRGNSAVLFSPAAQWLQTCCRKPDHGVEQKAKFRLPLLLSVFLLLLNVGGFLCAF</sequence>
<keyword evidence="1" id="KW-0175">Coiled coil</keyword>
<organism evidence="3 4">
    <name type="scientific">Grifola frondosa</name>
    <name type="common">Maitake</name>
    <name type="synonym">Polyporus frondosus</name>
    <dbReference type="NCBI Taxonomy" id="5627"/>
    <lineage>
        <taxon>Eukaryota</taxon>
        <taxon>Fungi</taxon>
        <taxon>Dikarya</taxon>
        <taxon>Basidiomycota</taxon>
        <taxon>Agaricomycotina</taxon>
        <taxon>Agaricomycetes</taxon>
        <taxon>Polyporales</taxon>
        <taxon>Grifolaceae</taxon>
        <taxon>Grifola</taxon>
    </lineage>
</organism>
<dbReference type="Proteomes" id="UP000092993">
    <property type="component" value="Unassembled WGS sequence"/>
</dbReference>
<evidence type="ECO:0000256" key="2">
    <source>
        <dbReference type="SAM" id="Phobius"/>
    </source>
</evidence>
<reference evidence="3 4" key="1">
    <citation type="submission" date="2016-03" db="EMBL/GenBank/DDBJ databases">
        <title>Whole genome sequencing of Grifola frondosa 9006-11.</title>
        <authorList>
            <person name="Min B."/>
            <person name="Park H."/>
            <person name="Kim J.-G."/>
            <person name="Cho H."/>
            <person name="Oh Y.-L."/>
            <person name="Kong W.-S."/>
            <person name="Choi I.-G."/>
        </authorList>
    </citation>
    <scope>NUCLEOTIDE SEQUENCE [LARGE SCALE GENOMIC DNA]</scope>
    <source>
        <strain evidence="3 4">9006-11</strain>
    </source>
</reference>
<keyword evidence="2" id="KW-0812">Transmembrane</keyword>
<accession>A0A1C7LQQ6</accession>
<evidence type="ECO:0000256" key="1">
    <source>
        <dbReference type="SAM" id="Coils"/>
    </source>
</evidence>
<gene>
    <name evidence="3" type="ORF">A0H81_13387</name>
</gene>
<feature type="transmembrane region" description="Helical" evidence="2">
    <location>
        <begin position="121"/>
        <end position="138"/>
    </location>
</feature>
<keyword evidence="2" id="KW-1133">Transmembrane helix</keyword>